<dbReference type="AlphaFoldDB" id="A0A4Y7IXU0"/>
<reference evidence="1 2" key="1">
    <citation type="journal article" date="2018" name="Science">
        <title>The opium poppy genome and morphinan production.</title>
        <authorList>
            <person name="Guo L."/>
            <person name="Winzer T."/>
            <person name="Yang X."/>
            <person name="Li Y."/>
            <person name="Ning Z."/>
            <person name="He Z."/>
            <person name="Teodor R."/>
            <person name="Lu Y."/>
            <person name="Bowser T.A."/>
            <person name="Graham I.A."/>
            <person name="Ye K."/>
        </authorList>
    </citation>
    <scope>NUCLEOTIDE SEQUENCE [LARGE SCALE GENOMIC DNA]</scope>
    <source>
        <strain evidence="2">cv. HN1</strain>
        <tissue evidence="1">Leaves</tissue>
    </source>
</reference>
<dbReference type="Gramene" id="RZC52976">
    <property type="protein sequence ID" value="RZC52976"/>
    <property type="gene ID" value="C5167_021398"/>
</dbReference>
<dbReference type="EMBL" id="CM010716">
    <property type="protein sequence ID" value="RZC52976.1"/>
    <property type="molecule type" value="Genomic_DNA"/>
</dbReference>
<gene>
    <name evidence="1" type="ORF">C5167_021398</name>
</gene>
<name>A0A4Y7IXU0_PAPSO</name>
<accession>A0A4Y7IXU0</accession>
<evidence type="ECO:0000313" key="2">
    <source>
        <dbReference type="Proteomes" id="UP000316621"/>
    </source>
</evidence>
<proteinExistence type="predicted"/>
<evidence type="ECO:0000313" key="1">
    <source>
        <dbReference type="EMBL" id="RZC52976.1"/>
    </source>
</evidence>
<dbReference type="Proteomes" id="UP000316621">
    <property type="component" value="Chromosome 2"/>
</dbReference>
<protein>
    <submittedName>
        <fullName evidence="1">Uncharacterized protein</fullName>
    </submittedName>
</protein>
<organism evidence="1 2">
    <name type="scientific">Papaver somniferum</name>
    <name type="common">Opium poppy</name>
    <dbReference type="NCBI Taxonomy" id="3469"/>
    <lineage>
        <taxon>Eukaryota</taxon>
        <taxon>Viridiplantae</taxon>
        <taxon>Streptophyta</taxon>
        <taxon>Embryophyta</taxon>
        <taxon>Tracheophyta</taxon>
        <taxon>Spermatophyta</taxon>
        <taxon>Magnoliopsida</taxon>
        <taxon>Ranunculales</taxon>
        <taxon>Papaveraceae</taxon>
        <taxon>Papaveroideae</taxon>
        <taxon>Papaver</taxon>
    </lineage>
</organism>
<sequence>MDEMSVEEAAKFSIRWLDGMDSKSTGFCIKACTFVGAFLVHNG</sequence>
<keyword evidence="2" id="KW-1185">Reference proteome</keyword>